<name>A0ACB9M5V8_9MYRT</name>
<dbReference type="EMBL" id="CM042889">
    <property type="protein sequence ID" value="KAI4318699.1"/>
    <property type="molecule type" value="Genomic_DNA"/>
</dbReference>
<evidence type="ECO:0000313" key="2">
    <source>
        <dbReference type="Proteomes" id="UP001057402"/>
    </source>
</evidence>
<accession>A0ACB9M5V8</accession>
<keyword evidence="2" id="KW-1185">Reference proteome</keyword>
<organism evidence="1 2">
    <name type="scientific">Melastoma candidum</name>
    <dbReference type="NCBI Taxonomy" id="119954"/>
    <lineage>
        <taxon>Eukaryota</taxon>
        <taxon>Viridiplantae</taxon>
        <taxon>Streptophyta</taxon>
        <taxon>Embryophyta</taxon>
        <taxon>Tracheophyta</taxon>
        <taxon>Spermatophyta</taxon>
        <taxon>Magnoliopsida</taxon>
        <taxon>eudicotyledons</taxon>
        <taxon>Gunneridae</taxon>
        <taxon>Pentapetalae</taxon>
        <taxon>rosids</taxon>
        <taxon>malvids</taxon>
        <taxon>Myrtales</taxon>
        <taxon>Melastomataceae</taxon>
        <taxon>Melastomatoideae</taxon>
        <taxon>Melastomateae</taxon>
        <taxon>Melastoma</taxon>
    </lineage>
</organism>
<reference evidence="2" key="1">
    <citation type="journal article" date="2023" name="Front. Plant Sci.">
        <title>Chromosomal-level genome assembly of Melastoma candidum provides insights into trichome evolution.</title>
        <authorList>
            <person name="Zhong Y."/>
            <person name="Wu W."/>
            <person name="Sun C."/>
            <person name="Zou P."/>
            <person name="Liu Y."/>
            <person name="Dai S."/>
            <person name="Zhou R."/>
        </authorList>
    </citation>
    <scope>NUCLEOTIDE SEQUENCE [LARGE SCALE GENOMIC DNA]</scope>
</reference>
<gene>
    <name evidence="1" type="ORF">MLD38_032374</name>
</gene>
<evidence type="ECO:0000313" key="1">
    <source>
        <dbReference type="EMBL" id="KAI4318699.1"/>
    </source>
</evidence>
<comment type="caution">
    <text evidence="1">The sequence shown here is derived from an EMBL/GenBank/DDBJ whole genome shotgun (WGS) entry which is preliminary data.</text>
</comment>
<dbReference type="Proteomes" id="UP001057402">
    <property type="component" value="Chromosome 10"/>
</dbReference>
<protein>
    <submittedName>
        <fullName evidence="1">Uncharacterized protein</fullName>
    </submittedName>
</protein>
<proteinExistence type="predicted"/>
<sequence length="266" mass="28608">MTNNGRGKKKKKTTTATSKKKPPSPSATLPSGPSSTTSSNLLSAAASTAAETKMTERRVQVLTLTDHDTLAGIPEAMEAARKFQMKIILGVEISAVFTSSEDPSLEESVHVLAYYSCCGPTRYDELDKFLAKIRDGRFVRAKNMVMKLNKLKLPLTWEHATRIAGKDVAPGRLHIACVMVGAGHGEDSKQAFTRYLFDGGPAYSVGHEPPAEEVVKLICETGGVAVLAHPWALRDLIVVLAALKDAGLHGLEVYRSNGKLASFSNS</sequence>